<dbReference type="Pfam" id="PF13392">
    <property type="entry name" value="HNH_3"/>
    <property type="match status" value="1"/>
</dbReference>
<dbReference type="SMART" id="SM00497">
    <property type="entry name" value="IENR1"/>
    <property type="match status" value="1"/>
</dbReference>
<dbReference type="InterPro" id="IPR003615">
    <property type="entry name" value="HNH_nuc"/>
</dbReference>
<dbReference type="GO" id="GO:0016788">
    <property type="term" value="F:hydrolase activity, acting on ester bonds"/>
    <property type="evidence" value="ECO:0007669"/>
    <property type="project" value="InterPro"/>
</dbReference>
<dbReference type="Gene3D" id="3.90.75.20">
    <property type="match status" value="1"/>
</dbReference>
<gene>
    <name evidence="3" type="ORF">LP032_039</name>
</gene>
<sequence>MINKKQVEGFPNYTVYSDGRIFSHNRNRFLVPTKDKYGYLTVQLSSCGETKRVKVHRIVSLAFIPNEEDKPQVNHINEIKDDNNVSNLEWVTNKENMNHGTGLQRSIDKRSKAIIGTSLSDGSILIFKSIGEAKRLGGFNPSGVSRCLHGKLKSHHNYCWKFMFDNN</sequence>
<dbReference type="EMBL" id="KJ094025">
    <property type="protein sequence ID" value="AHL18888.1"/>
    <property type="molecule type" value="Genomic_DNA"/>
</dbReference>
<evidence type="ECO:0000259" key="2">
    <source>
        <dbReference type="Pfam" id="PF13392"/>
    </source>
</evidence>
<dbReference type="Gene3D" id="1.10.10.10">
    <property type="entry name" value="Winged helix-like DNA-binding domain superfamily/Winged helix DNA-binding domain"/>
    <property type="match status" value="1"/>
</dbReference>
<keyword evidence="3" id="KW-0378">Hydrolase</keyword>
<dbReference type="InterPro" id="IPR044925">
    <property type="entry name" value="His-Me_finger_sf"/>
</dbReference>
<dbReference type="InterPro" id="IPR036388">
    <property type="entry name" value="WH-like_DNA-bd_sf"/>
</dbReference>
<dbReference type="SUPFAM" id="SSF54060">
    <property type="entry name" value="His-Me finger endonucleases"/>
    <property type="match status" value="1"/>
</dbReference>
<name>A0A059T5H3_9CAUD</name>
<feature type="domain" description="HNH nuclease" evidence="2">
    <location>
        <begin position="54"/>
        <end position="97"/>
    </location>
</feature>
<feature type="domain" description="NUMOD4" evidence="1">
    <location>
        <begin position="5"/>
        <end position="45"/>
    </location>
</feature>
<proteinExistence type="predicted"/>
<organism evidence="3">
    <name type="scientific">Listeria phage LP-032</name>
    <dbReference type="NCBI Taxonomy" id="1173746"/>
    <lineage>
        <taxon>Viruses</taxon>
        <taxon>Duplodnaviria</taxon>
        <taxon>Heunggongvirae</taxon>
        <taxon>Uroviricota</taxon>
        <taxon>Caudoviricetes</taxon>
        <taxon>Homburgvirus</taxon>
        <taxon>Homburgvirus LP26</taxon>
    </lineage>
</organism>
<keyword evidence="3" id="KW-0255">Endonuclease</keyword>
<reference evidence="3" key="1">
    <citation type="journal article" date="2014" name="Appl. Environ. Microbiol.">
        <title>Comparative genomic and morphological analysis of Listeria phages isolated from farm environments.</title>
        <authorList>
            <person name="Denes T."/>
            <person name="Vongkamjan K."/>
            <person name="Ackermann H.W."/>
            <person name="Moreno Switt A.I."/>
            <person name="Wiedmann M."/>
            <person name="den Bakker H.C."/>
        </authorList>
    </citation>
    <scope>NUCLEOTIDE SEQUENCE</scope>
</reference>
<accession>A0A059T5H3</accession>
<dbReference type="InterPro" id="IPR003647">
    <property type="entry name" value="Intron_nuc_1_rpt"/>
</dbReference>
<keyword evidence="3" id="KW-0540">Nuclease</keyword>
<dbReference type="SUPFAM" id="SSF64496">
    <property type="entry name" value="DNA-binding domain of intron-encoded endonucleases"/>
    <property type="match status" value="1"/>
</dbReference>
<protein>
    <submittedName>
        <fullName evidence="3">HNH homing endonuclease</fullName>
    </submittedName>
</protein>
<dbReference type="InterPro" id="IPR010902">
    <property type="entry name" value="NUMOD4"/>
</dbReference>
<dbReference type="GO" id="GO:0004519">
    <property type="term" value="F:endonuclease activity"/>
    <property type="evidence" value="ECO:0007669"/>
    <property type="project" value="UniProtKB-KW"/>
</dbReference>
<evidence type="ECO:0000313" key="3">
    <source>
        <dbReference type="EMBL" id="AHL18888.1"/>
    </source>
</evidence>
<evidence type="ECO:0000259" key="1">
    <source>
        <dbReference type="Pfam" id="PF07463"/>
    </source>
</evidence>
<dbReference type="Pfam" id="PF07463">
    <property type="entry name" value="NUMOD4"/>
    <property type="match status" value="1"/>
</dbReference>